<evidence type="ECO:0000313" key="2">
    <source>
        <dbReference type="Proteomes" id="UP000279860"/>
    </source>
</evidence>
<reference evidence="1 2" key="1">
    <citation type="submission" date="2018-11" db="EMBL/GenBank/DDBJ databases">
        <title>Genomes From Bacteria Associated with the Canine Oral Cavity: a Test Case for Automated Genome-Based Taxonomic Assignment.</title>
        <authorList>
            <person name="Coil D.A."/>
            <person name="Jospin G."/>
            <person name="Darling A.E."/>
            <person name="Wallis C."/>
            <person name="Davis I.J."/>
            <person name="Harris S."/>
            <person name="Eisen J.A."/>
            <person name="Holcombe L.J."/>
            <person name="O'Flynn C."/>
        </authorList>
    </citation>
    <scope>NUCLEOTIDE SEQUENCE [LARGE SCALE GENOMIC DNA]</scope>
    <source>
        <strain evidence="1 2">OH1426_COT-023</strain>
    </source>
</reference>
<organism evidence="1 2">
    <name type="scientific">Tannerella forsythia</name>
    <name type="common">Bacteroides forsythus</name>
    <dbReference type="NCBI Taxonomy" id="28112"/>
    <lineage>
        <taxon>Bacteria</taxon>
        <taxon>Pseudomonadati</taxon>
        <taxon>Bacteroidota</taxon>
        <taxon>Bacteroidia</taxon>
        <taxon>Bacteroidales</taxon>
        <taxon>Tannerellaceae</taxon>
        <taxon>Tannerella</taxon>
    </lineage>
</organism>
<protein>
    <submittedName>
        <fullName evidence="1">Uncharacterized protein</fullName>
    </submittedName>
</protein>
<comment type="caution">
    <text evidence="1">The sequence shown here is derived from an EMBL/GenBank/DDBJ whole genome shotgun (WGS) entry which is preliminary data.</text>
</comment>
<accession>A0A3P1YG22</accession>
<name>A0A3P1YG22_TANFO</name>
<proteinExistence type="predicted"/>
<dbReference type="Proteomes" id="UP000279860">
    <property type="component" value="Unassembled WGS sequence"/>
</dbReference>
<dbReference type="RefSeq" id="WP_124791020.1">
    <property type="nucleotide sequence ID" value="NZ_RQYN01000165.1"/>
</dbReference>
<gene>
    <name evidence="1" type="ORF">EII41_13800</name>
</gene>
<dbReference type="EMBL" id="RQYN01000165">
    <property type="protein sequence ID" value="RRD68946.1"/>
    <property type="molecule type" value="Genomic_DNA"/>
</dbReference>
<dbReference type="AlphaFoldDB" id="A0A3P1YG22"/>
<sequence length="117" mass="13912">MQLYNFFPDPDLWVTHTIQHRPVLTPFRSHLTRKLPQFRPQFGRSFAKTPFFVTFYRRIVPLLPNRHLGPFLRFSSRFNRLKYNQKDNIKRSAQEAAPAHASVRTIKTPYKNPTTTV</sequence>
<evidence type="ECO:0000313" key="1">
    <source>
        <dbReference type="EMBL" id="RRD68946.1"/>
    </source>
</evidence>